<gene>
    <name evidence="2" type="ORF">PPERSA_03818</name>
</gene>
<feature type="region of interest" description="Disordered" evidence="1">
    <location>
        <begin position="115"/>
        <end position="142"/>
    </location>
</feature>
<name>A0A0V0QU06_PSEPJ</name>
<evidence type="ECO:0000313" key="3">
    <source>
        <dbReference type="Proteomes" id="UP000054937"/>
    </source>
</evidence>
<protein>
    <submittedName>
        <fullName evidence="2">Uncharacterized protein</fullName>
    </submittedName>
</protein>
<dbReference type="InParanoid" id="A0A0V0QU06"/>
<feature type="compositionally biased region" description="Polar residues" evidence="1">
    <location>
        <begin position="128"/>
        <end position="142"/>
    </location>
</feature>
<accession>A0A0V0QU06</accession>
<keyword evidence="3" id="KW-1185">Reference proteome</keyword>
<proteinExistence type="predicted"/>
<comment type="caution">
    <text evidence="2">The sequence shown here is derived from an EMBL/GenBank/DDBJ whole genome shotgun (WGS) entry which is preliminary data.</text>
</comment>
<dbReference type="AlphaFoldDB" id="A0A0V0QU06"/>
<reference evidence="2 3" key="1">
    <citation type="journal article" date="2015" name="Sci. Rep.">
        <title>Genome of the facultative scuticociliatosis pathogen Pseudocohnilembus persalinus provides insight into its virulence through horizontal gene transfer.</title>
        <authorList>
            <person name="Xiong J."/>
            <person name="Wang G."/>
            <person name="Cheng J."/>
            <person name="Tian M."/>
            <person name="Pan X."/>
            <person name="Warren A."/>
            <person name="Jiang C."/>
            <person name="Yuan D."/>
            <person name="Miao W."/>
        </authorList>
    </citation>
    <scope>NUCLEOTIDE SEQUENCE [LARGE SCALE GENOMIC DNA]</scope>
    <source>
        <strain evidence="2">36N120E</strain>
    </source>
</reference>
<organism evidence="2 3">
    <name type="scientific">Pseudocohnilembus persalinus</name>
    <name type="common">Ciliate</name>
    <dbReference type="NCBI Taxonomy" id="266149"/>
    <lineage>
        <taxon>Eukaryota</taxon>
        <taxon>Sar</taxon>
        <taxon>Alveolata</taxon>
        <taxon>Ciliophora</taxon>
        <taxon>Intramacronucleata</taxon>
        <taxon>Oligohymenophorea</taxon>
        <taxon>Scuticociliatia</taxon>
        <taxon>Philasterida</taxon>
        <taxon>Pseudocohnilembidae</taxon>
        <taxon>Pseudocohnilembus</taxon>
    </lineage>
</organism>
<evidence type="ECO:0000313" key="2">
    <source>
        <dbReference type="EMBL" id="KRX05881.1"/>
    </source>
</evidence>
<dbReference type="Proteomes" id="UP000054937">
    <property type="component" value="Unassembled WGS sequence"/>
</dbReference>
<sequence>MEQQFGIIYHNIRGIQQELRDCQKNIGSIQNDFKIPTSSPKKFQKKKSSSQLNQNNIFNSNRNLCNIFYQYDDELDSQSIQFQIASYSQESPRRPLKQFQSKIQLNQELNDSRLSSSLYRQDSKQKLKQFSRSPQRLRASSKNKFNQNDYFNQEINQSYNFSKFGRFVSQNSPNKRFKTFKSFKREIRSNTSSGANSPLGKYDTQEKKQAFNVQPQLYHIKQARNKINQIRGSASKSPSNRSPLKSKLALEKIRLSKNINYQLVIFIQFFYQYQVKIQETLE</sequence>
<dbReference type="EMBL" id="LDAU01000103">
    <property type="protein sequence ID" value="KRX05881.1"/>
    <property type="molecule type" value="Genomic_DNA"/>
</dbReference>
<evidence type="ECO:0000256" key="1">
    <source>
        <dbReference type="SAM" id="MobiDB-lite"/>
    </source>
</evidence>